<reference evidence="1" key="1">
    <citation type="journal article" date="2019" name="Sci. Rep.">
        <title>Draft genome of Tanacetum cinerariifolium, the natural source of mosquito coil.</title>
        <authorList>
            <person name="Yamashiro T."/>
            <person name="Shiraishi A."/>
            <person name="Satake H."/>
            <person name="Nakayama K."/>
        </authorList>
    </citation>
    <scope>NUCLEOTIDE SEQUENCE</scope>
</reference>
<proteinExistence type="predicted"/>
<feature type="non-terminal residue" evidence="1">
    <location>
        <position position="110"/>
    </location>
</feature>
<protein>
    <submittedName>
        <fullName evidence="1">Mitochondrial fission 1 protein A</fullName>
    </submittedName>
</protein>
<organism evidence="1">
    <name type="scientific">Tanacetum cinerariifolium</name>
    <name type="common">Dalmatian daisy</name>
    <name type="synonym">Chrysanthemum cinerariifolium</name>
    <dbReference type="NCBI Taxonomy" id="118510"/>
    <lineage>
        <taxon>Eukaryota</taxon>
        <taxon>Viridiplantae</taxon>
        <taxon>Streptophyta</taxon>
        <taxon>Embryophyta</taxon>
        <taxon>Tracheophyta</taxon>
        <taxon>Spermatophyta</taxon>
        <taxon>Magnoliopsida</taxon>
        <taxon>eudicotyledons</taxon>
        <taxon>Gunneridae</taxon>
        <taxon>Pentapetalae</taxon>
        <taxon>asterids</taxon>
        <taxon>campanulids</taxon>
        <taxon>Asterales</taxon>
        <taxon>Asteraceae</taxon>
        <taxon>Asteroideae</taxon>
        <taxon>Anthemideae</taxon>
        <taxon>Anthemidinae</taxon>
        <taxon>Tanacetum</taxon>
    </lineage>
</organism>
<evidence type="ECO:0000313" key="1">
    <source>
        <dbReference type="EMBL" id="GFC71880.1"/>
    </source>
</evidence>
<accession>A0A699QMM2</accession>
<comment type="caution">
    <text evidence="1">The sequence shown here is derived from an EMBL/GenBank/DDBJ whole genome shotgun (WGS) entry which is preliminary data.</text>
</comment>
<dbReference type="AlphaFoldDB" id="A0A699QMM2"/>
<gene>
    <name evidence="1" type="ORF">Tci_843850</name>
</gene>
<feature type="non-terminal residue" evidence="1">
    <location>
        <position position="1"/>
    </location>
</feature>
<name>A0A699QMM2_TANCI</name>
<sequence>HVVMFLSLALQIKPNCQKSLSLKEVIAYRYKQGKKSSKFIDPPLTSVEFVTGVLAATPCSSHPKWGIEDVPSWTYPITSSNKESTQRTIDKGFIKQGYDYLPWTDPETVL</sequence>
<dbReference type="EMBL" id="BKCJ011035303">
    <property type="protein sequence ID" value="GFC71880.1"/>
    <property type="molecule type" value="Genomic_DNA"/>
</dbReference>